<sequence>MADRPHRLHPALSRRCSLHPLSGLAGQPPWLADHDGRAVPVILESLKYAAAASAALSILAGCEDKQLFNPGKLSSNLAIFTDTSVSLADRKLVEIRIGDLTLPDGKLVAFDPLVQPERKPFERTVAPGTYPVSFIRGAVEYSRPAMLVIRFSNAKVERFELATVEGQDVGSLKDDEFYGIGVDAGIAGFGNATYGAAQAKFEKAEQGKPGSRYSTYYDDVISRAMPGVGSDEFVVDHPLSGEDGAAAMTQAGWGDGYYPTFWGLDGNGKPALALIEFFVITDGDGHSDLEKEKAAALAGMSAQQQADNKFAYEALKAGDETGFAAYLRDRRIGPKDYVLESGGSFMLEAIRLDRPIALRAMLDADATNELGPHDAFLGGSYSEFAKALTENAEKAKAEGKDTLAPRSPELMAVIAELESAPTVPIKPSKSLR</sequence>
<evidence type="ECO:0000313" key="1">
    <source>
        <dbReference type="EMBL" id="TDK34504.1"/>
    </source>
</evidence>
<dbReference type="AlphaFoldDB" id="A0A4R5UGG4"/>
<keyword evidence="2" id="KW-1185">Reference proteome</keyword>
<dbReference type="Pfam" id="PF14025">
    <property type="entry name" value="DUF4241"/>
    <property type="match status" value="1"/>
</dbReference>
<dbReference type="EMBL" id="SMTL01000004">
    <property type="protein sequence ID" value="TDK34504.1"/>
    <property type="molecule type" value="Genomic_DNA"/>
</dbReference>
<protein>
    <submittedName>
        <fullName evidence="1">DUF4241 domain-containing protein</fullName>
    </submittedName>
</protein>
<dbReference type="InterPro" id="IPR025335">
    <property type="entry name" value="DUF4241"/>
</dbReference>
<proteinExistence type="predicted"/>
<accession>A0A4R5UGG4</accession>
<dbReference type="Proteomes" id="UP000295238">
    <property type="component" value="Unassembled WGS sequence"/>
</dbReference>
<evidence type="ECO:0000313" key="2">
    <source>
        <dbReference type="Proteomes" id="UP000295238"/>
    </source>
</evidence>
<gene>
    <name evidence="1" type="ORF">E2F50_16840</name>
</gene>
<name>A0A4R5UGG4_9HYPH</name>
<comment type="caution">
    <text evidence="1">The sequence shown here is derived from an EMBL/GenBank/DDBJ whole genome shotgun (WGS) entry which is preliminary data.</text>
</comment>
<organism evidence="1 2">
    <name type="scientific">Rhizobium deserti</name>
    <dbReference type="NCBI Taxonomy" id="2547961"/>
    <lineage>
        <taxon>Bacteria</taxon>
        <taxon>Pseudomonadati</taxon>
        <taxon>Pseudomonadota</taxon>
        <taxon>Alphaproteobacteria</taxon>
        <taxon>Hyphomicrobiales</taxon>
        <taxon>Rhizobiaceae</taxon>
        <taxon>Rhizobium/Agrobacterium group</taxon>
        <taxon>Rhizobium</taxon>
    </lineage>
</organism>
<reference evidence="1 2" key="1">
    <citation type="submission" date="2019-03" db="EMBL/GenBank/DDBJ databases">
        <title>Rhizobium sp. nov., an bacterium isolated from biocrust in Mu Us Desert.</title>
        <authorList>
            <person name="Lixiong L."/>
        </authorList>
    </citation>
    <scope>NUCLEOTIDE SEQUENCE [LARGE SCALE GENOMIC DNA]</scope>
    <source>
        <strain evidence="1 2">SPY-1</strain>
    </source>
</reference>